<protein>
    <submittedName>
        <fullName evidence="2">Nuclear transport factor 2 family protein</fullName>
    </submittedName>
</protein>
<dbReference type="AlphaFoldDB" id="A0A3D9CQU1"/>
<dbReference type="Pfam" id="PF12680">
    <property type="entry name" value="SnoaL_2"/>
    <property type="match status" value="1"/>
</dbReference>
<dbReference type="InterPro" id="IPR032710">
    <property type="entry name" value="NTF2-like_dom_sf"/>
</dbReference>
<dbReference type="Proteomes" id="UP000256769">
    <property type="component" value="Unassembled WGS sequence"/>
</dbReference>
<accession>A0A3D9CQU1</accession>
<organism evidence="2 3">
    <name type="scientific">Chryseobacterium flavum</name>
    <dbReference type="NCBI Taxonomy" id="415851"/>
    <lineage>
        <taxon>Bacteria</taxon>
        <taxon>Pseudomonadati</taxon>
        <taxon>Bacteroidota</taxon>
        <taxon>Flavobacteriia</taxon>
        <taxon>Flavobacteriales</taxon>
        <taxon>Weeksellaceae</taxon>
        <taxon>Chryseobacterium group</taxon>
        <taxon>Chryseobacterium</taxon>
    </lineage>
</organism>
<evidence type="ECO:0000313" key="3">
    <source>
        <dbReference type="Proteomes" id="UP000256769"/>
    </source>
</evidence>
<gene>
    <name evidence="2" type="ORF">DRF59_06720</name>
</gene>
<name>A0A3D9CQU1_9FLAO</name>
<dbReference type="OrthoDB" id="582835at2"/>
<sequence>METRKAQSLMKPAVLNDRTNKIFSYVEAYNSMEVGKMTADFDDKIVFLNIMNGEKTMELQGVEQFQKQAIDALSYFSERHQTIETVIHSIDSTEISISYRAIAAMDFANGPKKGDEITLKGKSVFEFSADGKIIRLTDIA</sequence>
<dbReference type="RefSeq" id="WP_115958026.1">
    <property type="nucleotide sequence ID" value="NZ_CBCRVL010000017.1"/>
</dbReference>
<proteinExistence type="predicted"/>
<comment type="caution">
    <text evidence="2">The sequence shown here is derived from an EMBL/GenBank/DDBJ whole genome shotgun (WGS) entry which is preliminary data.</text>
</comment>
<evidence type="ECO:0000259" key="1">
    <source>
        <dbReference type="Pfam" id="PF12680"/>
    </source>
</evidence>
<dbReference type="InterPro" id="IPR037401">
    <property type="entry name" value="SnoaL-like"/>
</dbReference>
<feature type="domain" description="SnoaL-like" evidence="1">
    <location>
        <begin position="25"/>
        <end position="135"/>
    </location>
</feature>
<dbReference type="SUPFAM" id="SSF54427">
    <property type="entry name" value="NTF2-like"/>
    <property type="match status" value="1"/>
</dbReference>
<evidence type="ECO:0000313" key="2">
    <source>
        <dbReference type="EMBL" id="REC67998.1"/>
    </source>
</evidence>
<reference evidence="2 3" key="1">
    <citation type="journal article" date="2007" name="Int. J. Syst. Evol. Microbiol.">
        <title>Chryseobacterium flavum sp. nov., isolated from polluted soil.</title>
        <authorList>
            <person name="Zhou Y."/>
            <person name="Dong J."/>
            <person name="Wang X."/>
            <person name="Huang X."/>
            <person name="Zhang K.Y."/>
            <person name="Zhang Y.Q."/>
            <person name="Guo Y.F."/>
            <person name="Lai R."/>
            <person name="Li W.J."/>
        </authorList>
    </citation>
    <scope>NUCLEOTIDE SEQUENCE [LARGE SCALE GENOMIC DNA]</scope>
    <source>
        <strain evidence="2 3">KCTC 12877</strain>
    </source>
</reference>
<dbReference type="Gene3D" id="3.10.450.50">
    <property type="match status" value="1"/>
</dbReference>
<dbReference type="EMBL" id="QNUE01000004">
    <property type="protein sequence ID" value="REC67998.1"/>
    <property type="molecule type" value="Genomic_DNA"/>
</dbReference>
<keyword evidence="3" id="KW-1185">Reference proteome</keyword>